<evidence type="ECO:0000313" key="2">
    <source>
        <dbReference type="EMBL" id="CDR42715.1"/>
    </source>
</evidence>
<gene>
    <name evidence="2" type="ORF">RHTO0S_07e03224g</name>
</gene>
<evidence type="ECO:0000256" key="1">
    <source>
        <dbReference type="SAM" id="MobiDB-lite"/>
    </source>
</evidence>
<protein>
    <submittedName>
        <fullName evidence="2">RHTO0S07e03224g1_1</fullName>
    </submittedName>
</protein>
<dbReference type="EMBL" id="LK052942">
    <property type="protein sequence ID" value="CDR42715.1"/>
    <property type="molecule type" value="Genomic_DNA"/>
</dbReference>
<feature type="compositionally biased region" description="Basic residues" evidence="1">
    <location>
        <begin position="19"/>
        <end position="28"/>
    </location>
</feature>
<dbReference type="AlphaFoldDB" id="A0A061B744"/>
<reference evidence="2" key="1">
    <citation type="journal article" date="2014" name="Genome Announc.">
        <title>Draft genome sequence of Rhodosporidium toruloides CECT1137, an oleaginous yeast of biotechnological interest.</title>
        <authorList>
            <person name="Morin N."/>
            <person name="Calcas X."/>
            <person name="Devillers H."/>
            <person name="Durrens P."/>
            <person name="Sherman D.J."/>
            <person name="Nicaud J.-M."/>
            <person name="Neuveglise C."/>
        </authorList>
    </citation>
    <scope>NUCLEOTIDE SEQUENCE</scope>
    <source>
        <strain evidence="2">CECT1137</strain>
    </source>
</reference>
<feature type="compositionally biased region" description="Low complexity" evidence="1">
    <location>
        <begin position="38"/>
        <end position="47"/>
    </location>
</feature>
<accession>A0A061B744</accession>
<name>A0A061B744_RHOTO</name>
<sequence length="181" mass="20339">MSCRTQTTTRTRACTARTRSTRSPRSSRYRFLPSPSVRRATSPPARTVRARRPRPMEAGPLRTRSPTPTRVRAPRRMLRPSTSRRPPRSFMATRSMRRPPRPRAITPRRPLSTTARSAARRHSPACPSLVLVSTCSATSPLLLSSTVSRLPPSSPHPSHRLCIPTRIPSRIRRPSRPPFAA</sequence>
<proteinExistence type="predicted"/>
<feature type="region of interest" description="Disordered" evidence="1">
    <location>
        <begin position="1"/>
        <end position="120"/>
    </location>
</feature>
<feature type="compositionally biased region" description="Low complexity" evidence="1">
    <location>
        <begin position="1"/>
        <end position="18"/>
    </location>
</feature>
<organism evidence="2">
    <name type="scientific">Rhodotorula toruloides</name>
    <name type="common">Yeast</name>
    <name type="synonym">Rhodosporidium toruloides</name>
    <dbReference type="NCBI Taxonomy" id="5286"/>
    <lineage>
        <taxon>Eukaryota</taxon>
        <taxon>Fungi</taxon>
        <taxon>Dikarya</taxon>
        <taxon>Basidiomycota</taxon>
        <taxon>Pucciniomycotina</taxon>
        <taxon>Microbotryomycetes</taxon>
        <taxon>Sporidiobolales</taxon>
        <taxon>Sporidiobolaceae</taxon>
        <taxon>Rhodotorula</taxon>
    </lineage>
</organism>